<accession>A0AAX4J487</accession>
<dbReference type="PRINTS" id="PR00228">
    <property type="entry name" value="GEMCOATCLVL1"/>
</dbReference>
<name>A0AAX4J487_9PEZI</name>
<dbReference type="KEGG" id="cdet:87951700"/>
<dbReference type="AlphaFoldDB" id="A0AAX4J487"/>
<evidence type="ECO:0000313" key="3">
    <source>
        <dbReference type="EMBL" id="WQF90186.1"/>
    </source>
</evidence>
<dbReference type="GO" id="GO:0005198">
    <property type="term" value="F:structural molecule activity"/>
    <property type="evidence" value="ECO:0007669"/>
    <property type="project" value="InterPro"/>
</dbReference>
<sequence>MDHDTFCEVLYEDTVPKTGEDDKSSSKSSTLEGIDTSDGKESDGQDHRLEFRAKYALVTYNRSRVVDHMKFYEYLQSSINARLLSQGKGASTRKLFLYGGQELHQDVTSHYHVVMAFSERPHWRNAREKFAVSVPVNGGSEVDTLSIRIQPLKRGETPSHFLDWTQAYVCKEGNKMFGERIYAENTVSSKRKRDGEIWSQAIEMEDEDGTRKLLKKHFPQKYIQCYIKTEKFIQSKKRKVAVEHVPDFPVKGWVVPPELLQWRKENFGIGRVGRPISLILIGPPRCGKTQWALSFGRPVEMSNMFCFDALTEDCTHLVVNDMVVKNFKPWEEFMGGQMRVNAKGKYRAKKVVEWGKPTIWTCNKDNDLRKDPAVKRFLASSSVLVVEIDKNLWCEDEI</sequence>
<dbReference type="RefSeq" id="XP_062787407.1">
    <property type="nucleotide sequence ID" value="XM_062931356.1"/>
</dbReference>
<feature type="domain" description="Geminivirus AL1 replication-associated protein central" evidence="2">
    <location>
        <begin position="192"/>
        <end position="291"/>
    </location>
</feature>
<organism evidence="3 4">
    <name type="scientific">Colletotrichum destructivum</name>
    <dbReference type="NCBI Taxonomy" id="34406"/>
    <lineage>
        <taxon>Eukaryota</taxon>
        <taxon>Fungi</taxon>
        <taxon>Dikarya</taxon>
        <taxon>Ascomycota</taxon>
        <taxon>Pezizomycotina</taxon>
        <taxon>Sordariomycetes</taxon>
        <taxon>Hypocreomycetidae</taxon>
        <taxon>Glomerellales</taxon>
        <taxon>Glomerellaceae</taxon>
        <taxon>Colletotrichum</taxon>
        <taxon>Colletotrichum destructivum species complex</taxon>
    </lineage>
</organism>
<dbReference type="Gene3D" id="3.40.1310.20">
    <property type="match status" value="1"/>
</dbReference>
<proteinExistence type="predicted"/>
<evidence type="ECO:0000256" key="1">
    <source>
        <dbReference type="SAM" id="MobiDB-lite"/>
    </source>
</evidence>
<dbReference type="EMBL" id="CP137315">
    <property type="protein sequence ID" value="WQF90186.1"/>
    <property type="molecule type" value="Genomic_DNA"/>
</dbReference>
<dbReference type="Proteomes" id="UP001322277">
    <property type="component" value="Chromosome 11"/>
</dbReference>
<dbReference type="InterPro" id="IPR022692">
    <property type="entry name" value="Gemini_AL1_REP_central"/>
</dbReference>
<reference evidence="4" key="1">
    <citation type="journal article" date="2023" name="bioRxiv">
        <title>Complete genome of the Medicago anthracnose fungus, Colletotrichum destructivum, reveals a mini-chromosome-like region within a core chromosome.</title>
        <authorList>
            <person name="Lapalu N."/>
            <person name="Simon A."/>
            <person name="Lu A."/>
            <person name="Plaumann P.-L."/>
            <person name="Amselem J."/>
            <person name="Pigne S."/>
            <person name="Auger A."/>
            <person name="Koch C."/>
            <person name="Dallery J.-F."/>
            <person name="O'Connell R.J."/>
        </authorList>
    </citation>
    <scope>NUCLEOTIDE SEQUENCE [LARGE SCALE GENOMIC DNA]</scope>
    <source>
        <strain evidence="4">CBS 520.97</strain>
    </source>
</reference>
<protein>
    <submittedName>
        <fullName evidence="3">Geminivirus AL1 replication-associated protein, CLV type</fullName>
    </submittedName>
</protein>
<dbReference type="GO" id="GO:0016888">
    <property type="term" value="F:DNA endonuclease activity, producing 5'-phosphomonoesters"/>
    <property type="evidence" value="ECO:0007669"/>
    <property type="project" value="InterPro"/>
</dbReference>
<feature type="compositionally biased region" description="Basic and acidic residues" evidence="1">
    <location>
        <begin position="15"/>
        <end position="25"/>
    </location>
</feature>
<evidence type="ECO:0000259" key="2">
    <source>
        <dbReference type="Pfam" id="PF08283"/>
    </source>
</evidence>
<dbReference type="Pfam" id="PF08283">
    <property type="entry name" value="Gemini_AL1_M"/>
    <property type="match status" value="1"/>
</dbReference>
<gene>
    <name evidence="3" type="ORF">CDEST_15200</name>
</gene>
<dbReference type="GeneID" id="87951700"/>
<evidence type="ECO:0000313" key="4">
    <source>
        <dbReference type="Proteomes" id="UP001322277"/>
    </source>
</evidence>
<keyword evidence="4" id="KW-1185">Reference proteome</keyword>
<dbReference type="InterPro" id="IPR001301">
    <property type="entry name" value="Gemini_AL1_CLV"/>
</dbReference>
<feature type="region of interest" description="Disordered" evidence="1">
    <location>
        <begin position="15"/>
        <end position="45"/>
    </location>
</feature>